<accession>A0AAU9NZU8</accession>
<feature type="coiled-coil region" evidence="2">
    <location>
        <begin position="1"/>
        <end position="35"/>
    </location>
</feature>
<organism evidence="4 5">
    <name type="scientific">Lactuca virosa</name>
    <dbReference type="NCBI Taxonomy" id="75947"/>
    <lineage>
        <taxon>Eukaryota</taxon>
        <taxon>Viridiplantae</taxon>
        <taxon>Streptophyta</taxon>
        <taxon>Embryophyta</taxon>
        <taxon>Tracheophyta</taxon>
        <taxon>Spermatophyta</taxon>
        <taxon>Magnoliopsida</taxon>
        <taxon>eudicotyledons</taxon>
        <taxon>Gunneridae</taxon>
        <taxon>Pentapetalae</taxon>
        <taxon>asterids</taxon>
        <taxon>campanulids</taxon>
        <taxon>Asterales</taxon>
        <taxon>Asteraceae</taxon>
        <taxon>Cichorioideae</taxon>
        <taxon>Cichorieae</taxon>
        <taxon>Lactucinae</taxon>
        <taxon>Lactuca</taxon>
    </lineage>
</organism>
<dbReference type="GO" id="GO:0005737">
    <property type="term" value="C:cytoplasm"/>
    <property type="evidence" value="ECO:0007669"/>
    <property type="project" value="TreeGrafter"/>
</dbReference>
<dbReference type="GO" id="GO:0009982">
    <property type="term" value="F:pseudouridine synthase activity"/>
    <property type="evidence" value="ECO:0007669"/>
    <property type="project" value="InterPro"/>
</dbReference>
<keyword evidence="1" id="KW-0413">Isomerase</keyword>
<reference evidence="4 5" key="1">
    <citation type="submission" date="2022-01" db="EMBL/GenBank/DDBJ databases">
        <authorList>
            <person name="Xiong W."/>
            <person name="Schranz E."/>
        </authorList>
    </citation>
    <scope>NUCLEOTIDE SEQUENCE [LARGE SCALE GENOMIC DNA]</scope>
</reference>
<sequence>MENQSELIIELRSKLSSSENRVKELEAAHAKLASLVSSCICHKVEENFDSHLSDKNMLAEKMEKLKQGNSVENGKRKPKKRLSGYSFNPMNHHSQRLVALKIMYFGQRFYGFASEAQMEPTVESELFKALEKTRLVLGDKKDLQYSRCGRTDKGVSSVGQVS</sequence>
<gene>
    <name evidence="4" type="ORF">LVIROSA_LOCUS29171</name>
</gene>
<dbReference type="AlphaFoldDB" id="A0AAU9NZU8"/>
<evidence type="ECO:0008006" key="6">
    <source>
        <dbReference type="Google" id="ProtNLM"/>
    </source>
</evidence>
<dbReference type="PANTHER" id="PTHR11142">
    <property type="entry name" value="PSEUDOURIDYLATE SYNTHASE"/>
    <property type="match status" value="1"/>
</dbReference>
<keyword evidence="2" id="KW-0175">Coiled coil</keyword>
<evidence type="ECO:0000256" key="2">
    <source>
        <dbReference type="SAM" id="Coils"/>
    </source>
</evidence>
<evidence type="ECO:0000313" key="4">
    <source>
        <dbReference type="EMBL" id="CAH1443241.1"/>
    </source>
</evidence>
<dbReference type="PANTHER" id="PTHR11142:SF5">
    <property type="entry name" value="TRNA PSEUDOURIDINE(38_39) SYNTHASE"/>
    <property type="match status" value="1"/>
</dbReference>
<proteinExistence type="predicted"/>
<dbReference type="InterPro" id="IPR001406">
    <property type="entry name" value="PsdUridine_synth_TruA"/>
</dbReference>
<dbReference type="GO" id="GO:0031119">
    <property type="term" value="P:tRNA pseudouridine synthesis"/>
    <property type="evidence" value="ECO:0007669"/>
    <property type="project" value="TreeGrafter"/>
</dbReference>
<dbReference type="GO" id="GO:1990481">
    <property type="term" value="P:mRNA pseudouridine synthesis"/>
    <property type="evidence" value="ECO:0007669"/>
    <property type="project" value="TreeGrafter"/>
</dbReference>
<feature type="region of interest" description="Disordered" evidence="3">
    <location>
        <begin position="66"/>
        <end position="87"/>
    </location>
</feature>
<dbReference type="InterPro" id="IPR020094">
    <property type="entry name" value="TruA/RsuA/RluB/E/F_N"/>
</dbReference>
<protein>
    <recommendedName>
        <fullName evidence="6">tRNA pseudouridine synthase</fullName>
    </recommendedName>
</protein>
<evidence type="ECO:0000313" key="5">
    <source>
        <dbReference type="Proteomes" id="UP001157418"/>
    </source>
</evidence>
<comment type="caution">
    <text evidence="4">The sequence shown here is derived from an EMBL/GenBank/DDBJ whole genome shotgun (WGS) entry which is preliminary data.</text>
</comment>
<dbReference type="Proteomes" id="UP001157418">
    <property type="component" value="Unassembled WGS sequence"/>
</dbReference>
<evidence type="ECO:0000256" key="1">
    <source>
        <dbReference type="ARBA" id="ARBA00023235"/>
    </source>
</evidence>
<dbReference type="GO" id="GO:0005634">
    <property type="term" value="C:nucleus"/>
    <property type="evidence" value="ECO:0007669"/>
    <property type="project" value="TreeGrafter"/>
</dbReference>
<dbReference type="GO" id="GO:0003723">
    <property type="term" value="F:RNA binding"/>
    <property type="evidence" value="ECO:0007669"/>
    <property type="project" value="InterPro"/>
</dbReference>
<keyword evidence="5" id="KW-1185">Reference proteome</keyword>
<dbReference type="InterPro" id="IPR020103">
    <property type="entry name" value="PsdUridine_synth_cat_dom_sf"/>
</dbReference>
<dbReference type="SUPFAM" id="SSF55120">
    <property type="entry name" value="Pseudouridine synthase"/>
    <property type="match status" value="1"/>
</dbReference>
<dbReference type="Gene3D" id="3.30.70.580">
    <property type="entry name" value="Pseudouridine synthase I, catalytic domain, N-terminal subdomain"/>
    <property type="match status" value="1"/>
</dbReference>
<name>A0AAU9NZU8_9ASTR</name>
<dbReference type="EMBL" id="CAKMRJ010005412">
    <property type="protein sequence ID" value="CAH1443241.1"/>
    <property type="molecule type" value="Genomic_DNA"/>
</dbReference>
<evidence type="ECO:0000256" key="3">
    <source>
        <dbReference type="SAM" id="MobiDB-lite"/>
    </source>
</evidence>